<name>A0A967EYS5_9PROT</name>
<dbReference type="AlphaFoldDB" id="A0A967EYS5"/>
<keyword evidence="1" id="KW-0175">Coiled coil</keyword>
<evidence type="ECO:0000256" key="1">
    <source>
        <dbReference type="SAM" id="Coils"/>
    </source>
</evidence>
<protein>
    <submittedName>
        <fullName evidence="2">Uncharacterized protein</fullName>
    </submittedName>
</protein>
<keyword evidence="3" id="KW-1185">Reference proteome</keyword>
<evidence type="ECO:0000313" key="3">
    <source>
        <dbReference type="Proteomes" id="UP000761264"/>
    </source>
</evidence>
<sequence>MSLGLHENRVRRRRRFWWGVTKWSLALALIVAAGAYSYRIGSQLAARDVTKAEQRIVELTAEVAGLEGQSSALAAELAKSKEAIAAWQARYEQEVPTGFVRELMAMVQSKLKAGADEERLAFLISAAEKPRACDDQPETKRFIVTTPLQKGANDAVSFADRSITVTGSGTAARDASGNIEAWYDPGQPVSVAFTALGGKSVTAEGTLPLHHSVVVGSNEYRFTFLPGARGFLSVTADRCDYP</sequence>
<feature type="coiled-coil region" evidence="1">
    <location>
        <begin position="42"/>
        <end position="69"/>
    </location>
</feature>
<accession>A0A967EYS5</accession>
<dbReference type="RefSeq" id="WP_167225858.1">
    <property type="nucleotide sequence ID" value="NZ_JAAQPH010000010.1"/>
</dbReference>
<gene>
    <name evidence="2" type="ORF">HBA54_14690</name>
</gene>
<evidence type="ECO:0000313" key="2">
    <source>
        <dbReference type="EMBL" id="NIA69849.1"/>
    </source>
</evidence>
<proteinExistence type="predicted"/>
<organism evidence="2 3">
    <name type="scientific">Pelagibius litoralis</name>
    <dbReference type="NCBI Taxonomy" id="374515"/>
    <lineage>
        <taxon>Bacteria</taxon>
        <taxon>Pseudomonadati</taxon>
        <taxon>Pseudomonadota</taxon>
        <taxon>Alphaproteobacteria</taxon>
        <taxon>Rhodospirillales</taxon>
        <taxon>Rhodovibrionaceae</taxon>
        <taxon>Pelagibius</taxon>
    </lineage>
</organism>
<dbReference type="Proteomes" id="UP000761264">
    <property type="component" value="Unassembled WGS sequence"/>
</dbReference>
<reference evidence="2" key="1">
    <citation type="submission" date="2020-03" db="EMBL/GenBank/DDBJ databases">
        <title>Genome of Pelagibius litoralis DSM 21314T.</title>
        <authorList>
            <person name="Wang G."/>
        </authorList>
    </citation>
    <scope>NUCLEOTIDE SEQUENCE</scope>
    <source>
        <strain evidence="2">DSM 21314</strain>
    </source>
</reference>
<comment type="caution">
    <text evidence="2">The sequence shown here is derived from an EMBL/GenBank/DDBJ whole genome shotgun (WGS) entry which is preliminary data.</text>
</comment>
<dbReference type="EMBL" id="JAAQPH010000010">
    <property type="protein sequence ID" value="NIA69849.1"/>
    <property type="molecule type" value="Genomic_DNA"/>
</dbReference>